<dbReference type="AlphaFoldDB" id="A0A645AK38"/>
<sequence>MSPRENIYFYGKVLKTNIKTINNDNFVEGKQTIFIHKCRSNQITLDNFEPNYDDLLINPSIVDISYWQKGFFYNVGNLPLTDVEKTLDYGFYKFGIPGIRDGWFCTEEGEKLNHQPRIKGIYGVATITGISAEIEKEIIMEPLLIIGNIGDG</sequence>
<evidence type="ECO:0000313" key="1">
    <source>
        <dbReference type="EMBL" id="MPM53296.1"/>
    </source>
</evidence>
<reference evidence="1" key="1">
    <citation type="submission" date="2019-08" db="EMBL/GenBank/DDBJ databases">
        <authorList>
            <person name="Kucharzyk K."/>
            <person name="Murdoch R.W."/>
            <person name="Higgins S."/>
            <person name="Loffler F."/>
        </authorList>
    </citation>
    <scope>NUCLEOTIDE SEQUENCE</scope>
</reference>
<comment type="caution">
    <text evidence="1">The sequence shown here is derived from an EMBL/GenBank/DDBJ whole genome shotgun (WGS) entry which is preliminary data.</text>
</comment>
<dbReference type="EMBL" id="VSSQ01014272">
    <property type="protein sequence ID" value="MPM53296.1"/>
    <property type="molecule type" value="Genomic_DNA"/>
</dbReference>
<gene>
    <name evidence="1" type="ORF">SDC9_100063</name>
</gene>
<protein>
    <submittedName>
        <fullName evidence="1">Uncharacterized protein</fullName>
    </submittedName>
</protein>
<proteinExistence type="predicted"/>
<dbReference type="Pfam" id="PF15428">
    <property type="entry name" value="Imm26"/>
    <property type="match status" value="1"/>
</dbReference>
<dbReference type="InterPro" id="IPR029278">
    <property type="entry name" value="Imm26"/>
</dbReference>
<organism evidence="1">
    <name type="scientific">bioreactor metagenome</name>
    <dbReference type="NCBI Taxonomy" id="1076179"/>
    <lineage>
        <taxon>unclassified sequences</taxon>
        <taxon>metagenomes</taxon>
        <taxon>ecological metagenomes</taxon>
    </lineage>
</organism>
<accession>A0A645AK38</accession>
<name>A0A645AK38_9ZZZZ</name>